<dbReference type="Proteomes" id="UP000290759">
    <property type="component" value="Unassembled WGS sequence"/>
</dbReference>
<dbReference type="Pfam" id="PF08448">
    <property type="entry name" value="PAS_4"/>
    <property type="match status" value="2"/>
</dbReference>
<dbReference type="InterPro" id="IPR001610">
    <property type="entry name" value="PAC"/>
</dbReference>
<dbReference type="Gene3D" id="3.30.450.20">
    <property type="entry name" value="PAS domain"/>
    <property type="match status" value="3"/>
</dbReference>
<dbReference type="CDD" id="cd00130">
    <property type="entry name" value="PAS"/>
    <property type="match status" value="2"/>
</dbReference>
<dbReference type="SUPFAM" id="SSF55785">
    <property type="entry name" value="PYP-like sensor domain (PAS domain)"/>
    <property type="match status" value="3"/>
</dbReference>
<dbReference type="OrthoDB" id="434992at2"/>
<comment type="caution">
    <text evidence="5">The sequence shown here is derived from an EMBL/GenBank/DDBJ whole genome shotgun (WGS) entry which is preliminary data.</text>
</comment>
<dbReference type="InterPro" id="IPR000700">
    <property type="entry name" value="PAS-assoc_C"/>
</dbReference>
<feature type="domain" description="PAC" evidence="4">
    <location>
        <begin position="87"/>
        <end position="141"/>
    </location>
</feature>
<feature type="domain" description="PAC" evidence="4">
    <location>
        <begin position="335"/>
        <end position="385"/>
    </location>
</feature>
<dbReference type="InterPro" id="IPR039420">
    <property type="entry name" value="WalR-like"/>
</dbReference>
<feature type="domain" description="HTH luxR-type" evidence="2">
    <location>
        <begin position="417"/>
        <end position="482"/>
    </location>
</feature>
<proteinExistence type="predicted"/>
<dbReference type="PROSITE" id="PS50113">
    <property type="entry name" value="PAC"/>
    <property type="match status" value="2"/>
</dbReference>
<dbReference type="SMART" id="SM00086">
    <property type="entry name" value="PAC"/>
    <property type="match status" value="3"/>
</dbReference>
<feature type="domain" description="PAS" evidence="3">
    <location>
        <begin position="135"/>
        <end position="186"/>
    </location>
</feature>
<dbReference type="InterPro" id="IPR013656">
    <property type="entry name" value="PAS_4"/>
</dbReference>
<dbReference type="AlphaFoldDB" id="A0A4Q2U615"/>
<keyword evidence="6" id="KW-1185">Reference proteome</keyword>
<dbReference type="SUPFAM" id="SSF46894">
    <property type="entry name" value="C-terminal effector domain of the bipartite response regulators"/>
    <property type="match status" value="1"/>
</dbReference>
<protein>
    <submittedName>
        <fullName evidence="5">Helix-turn-helix transcriptional regulator</fullName>
    </submittedName>
</protein>
<dbReference type="Gene3D" id="1.10.10.10">
    <property type="entry name" value="Winged helix-like DNA-binding domain superfamily/Winged helix DNA-binding domain"/>
    <property type="match status" value="1"/>
</dbReference>
<dbReference type="InterPro" id="IPR000792">
    <property type="entry name" value="Tscrpt_reg_LuxR_C"/>
</dbReference>
<dbReference type="InterPro" id="IPR000014">
    <property type="entry name" value="PAS"/>
</dbReference>
<dbReference type="PANTHER" id="PTHR43214:SF38">
    <property type="entry name" value="NITRATE_NITRITE RESPONSE REGULATOR PROTEIN NARL"/>
    <property type="match status" value="1"/>
</dbReference>
<gene>
    <name evidence="5" type="ORF">D3273_18615</name>
</gene>
<keyword evidence="1" id="KW-0238">DNA-binding</keyword>
<evidence type="ECO:0000259" key="3">
    <source>
        <dbReference type="PROSITE" id="PS50112"/>
    </source>
</evidence>
<dbReference type="CDD" id="cd06170">
    <property type="entry name" value="LuxR_C_like"/>
    <property type="match status" value="1"/>
</dbReference>
<dbReference type="InterPro" id="IPR036388">
    <property type="entry name" value="WH-like_DNA-bd_sf"/>
</dbReference>
<name>A0A4Q2U615_9HYPH</name>
<dbReference type="Pfam" id="PF13426">
    <property type="entry name" value="PAS_9"/>
    <property type="match status" value="1"/>
</dbReference>
<reference evidence="5 6" key="2">
    <citation type="submission" date="2019-02" db="EMBL/GenBank/DDBJ databases">
        <title>'Lichenibacterium ramalinii' gen. nov. sp. nov., 'Lichenibacterium minor' gen. nov. sp. nov.</title>
        <authorList>
            <person name="Pankratov T."/>
        </authorList>
    </citation>
    <scope>NUCLEOTIDE SEQUENCE [LARGE SCALE GENOMIC DNA]</scope>
    <source>
        <strain evidence="5 6">RmlP026</strain>
    </source>
</reference>
<dbReference type="SMART" id="SM00091">
    <property type="entry name" value="PAS"/>
    <property type="match status" value="3"/>
</dbReference>
<dbReference type="SMART" id="SM00421">
    <property type="entry name" value="HTH_LUXR"/>
    <property type="match status" value="1"/>
</dbReference>
<dbReference type="NCBIfam" id="TIGR00229">
    <property type="entry name" value="sensory_box"/>
    <property type="match status" value="2"/>
</dbReference>
<dbReference type="GO" id="GO:0006355">
    <property type="term" value="P:regulation of DNA-templated transcription"/>
    <property type="evidence" value="ECO:0007669"/>
    <property type="project" value="InterPro"/>
</dbReference>
<dbReference type="Pfam" id="PF00196">
    <property type="entry name" value="GerE"/>
    <property type="match status" value="1"/>
</dbReference>
<evidence type="ECO:0000313" key="6">
    <source>
        <dbReference type="Proteomes" id="UP000290759"/>
    </source>
</evidence>
<accession>A0A4Q2U615</accession>
<dbReference type="InterPro" id="IPR016032">
    <property type="entry name" value="Sig_transdc_resp-reg_C-effctor"/>
</dbReference>
<sequence length="498" mass="55433">MNQSVQQFQLQQIVSGLSEGVILIAPDQSIVWANDAALAMHGVTTIRELGADVDAYRTNYALTYRNNQTVVDGQAPIDRVVAGEAVHDVVVEVTRTGRDRADWVHSIRSLVLTDDDDKPECLVLTITDVTERYEAEQRFQSSFHANPAPAVICRLSDLRFIKVNRGFLEMTGYAHDEVVGRSVYEIDVLKDAERRDLAVERLHEGGTIPQMEACLRVPADESKWVIVAGQPIEMPGKVSCMLFTFADLEARRKAEEDLKQSQEQFEKSFQLAPIPTIRGRREGLTITDANEAFTAVFGYTAAELHDHRADELGLWVDGVARERFERRLKRDGTVRGFEGRLRASDGHEIDALISADTVAISGESWVLCTIQDITDRKRSEAELKKAIEGAMADASWFSRKILDKLAALRATPAILPPPGGLDELTAREREILVRVAQGSTDDNMAEEFGISRNTVRNHLTALYRKLGVNRRSAAVVFAREHGLIEGSRTDRSGRAQTV</sequence>
<dbReference type="PANTHER" id="PTHR43214">
    <property type="entry name" value="TWO-COMPONENT RESPONSE REGULATOR"/>
    <property type="match status" value="1"/>
</dbReference>
<evidence type="ECO:0000259" key="4">
    <source>
        <dbReference type="PROSITE" id="PS50113"/>
    </source>
</evidence>
<dbReference type="PRINTS" id="PR00038">
    <property type="entry name" value="HTHLUXR"/>
</dbReference>
<evidence type="ECO:0000256" key="1">
    <source>
        <dbReference type="ARBA" id="ARBA00023125"/>
    </source>
</evidence>
<dbReference type="InterPro" id="IPR035965">
    <property type="entry name" value="PAS-like_dom_sf"/>
</dbReference>
<dbReference type="GO" id="GO:0003677">
    <property type="term" value="F:DNA binding"/>
    <property type="evidence" value="ECO:0007669"/>
    <property type="project" value="UniProtKB-KW"/>
</dbReference>
<dbReference type="PROSITE" id="PS50043">
    <property type="entry name" value="HTH_LUXR_2"/>
    <property type="match status" value="1"/>
</dbReference>
<reference evidence="5 6" key="1">
    <citation type="submission" date="2018-12" db="EMBL/GenBank/DDBJ databases">
        <authorList>
            <person name="Grouzdev D.S."/>
            <person name="Krutkina M.S."/>
        </authorList>
    </citation>
    <scope>NUCLEOTIDE SEQUENCE [LARGE SCALE GENOMIC DNA]</scope>
    <source>
        <strain evidence="5 6">RmlP026</strain>
    </source>
</reference>
<dbReference type="PROSITE" id="PS50112">
    <property type="entry name" value="PAS"/>
    <property type="match status" value="1"/>
</dbReference>
<dbReference type="RefSeq" id="WP_129228401.1">
    <property type="nucleotide sequence ID" value="NZ_QYBB01000025.1"/>
</dbReference>
<organism evidence="5 6">
    <name type="scientific">Lichenibacterium minor</name>
    <dbReference type="NCBI Taxonomy" id="2316528"/>
    <lineage>
        <taxon>Bacteria</taxon>
        <taxon>Pseudomonadati</taxon>
        <taxon>Pseudomonadota</taxon>
        <taxon>Alphaproteobacteria</taxon>
        <taxon>Hyphomicrobiales</taxon>
        <taxon>Lichenihabitantaceae</taxon>
        <taxon>Lichenibacterium</taxon>
    </lineage>
</organism>
<evidence type="ECO:0000313" key="5">
    <source>
        <dbReference type="EMBL" id="RYC30417.1"/>
    </source>
</evidence>
<evidence type="ECO:0000259" key="2">
    <source>
        <dbReference type="PROSITE" id="PS50043"/>
    </source>
</evidence>
<dbReference type="EMBL" id="QYBB01000025">
    <property type="protein sequence ID" value="RYC30417.1"/>
    <property type="molecule type" value="Genomic_DNA"/>
</dbReference>